<dbReference type="Gene3D" id="3.40.190.10">
    <property type="entry name" value="Periplasmic binding protein-like II"/>
    <property type="match status" value="2"/>
</dbReference>
<dbReference type="SUPFAM" id="SSF53850">
    <property type="entry name" value="Periplasmic binding protein-like II"/>
    <property type="match status" value="1"/>
</dbReference>
<dbReference type="PROSITE" id="PS51257">
    <property type="entry name" value="PROKAR_LIPOPROTEIN"/>
    <property type="match status" value="1"/>
</dbReference>
<gene>
    <name evidence="4" type="ordered locus">Mahau_1808</name>
</gene>
<dbReference type="Proteomes" id="UP000008457">
    <property type="component" value="Chromosome"/>
</dbReference>
<evidence type="ECO:0000256" key="1">
    <source>
        <dbReference type="ARBA" id="ARBA00022729"/>
    </source>
</evidence>
<dbReference type="EMBL" id="CP002360">
    <property type="protein sequence ID" value="AEE96989.1"/>
    <property type="molecule type" value="Genomic_DNA"/>
</dbReference>
<accession>F4A0U3</accession>
<keyword evidence="1 3" id="KW-0732">Signal</keyword>
<dbReference type="PANTHER" id="PTHR43649:SF33">
    <property type="entry name" value="POLYGALACTURONAN_RHAMNOGALACTURONAN-BINDING PROTEIN YTCQ"/>
    <property type="match status" value="1"/>
</dbReference>
<dbReference type="HOGENOM" id="CLU_021021_3_0_9"/>
<dbReference type="eggNOG" id="COG1653">
    <property type="taxonomic scope" value="Bacteria"/>
</dbReference>
<dbReference type="AlphaFoldDB" id="F4A0U3"/>
<dbReference type="OrthoDB" id="2644263at2"/>
<feature type="signal peptide" evidence="3">
    <location>
        <begin position="1"/>
        <end position="22"/>
    </location>
</feature>
<feature type="chain" id="PRO_5039272666" evidence="3">
    <location>
        <begin position="23"/>
        <end position="581"/>
    </location>
</feature>
<name>F4A0U3_MAHA5</name>
<dbReference type="STRING" id="697281.Mahau_1808"/>
<proteinExistence type="predicted"/>
<keyword evidence="5" id="KW-1185">Reference proteome</keyword>
<reference evidence="5" key="1">
    <citation type="submission" date="2010-11" db="EMBL/GenBank/DDBJ databases">
        <title>The complete genome of Mahella australiensis DSM 15567.</title>
        <authorList>
            <consortium name="US DOE Joint Genome Institute (JGI-PGF)"/>
            <person name="Lucas S."/>
            <person name="Copeland A."/>
            <person name="Lapidus A."/>
            <person name="Bruce D."/>
            <person name="Goodwin L."/>
            <person name="Pitluck S."/>
            <person name="Kyrpides N."/>
            <person name="Mavromatis K."/>
            <person name="Pagani I."/>
            <person name="Ivanova N."/>
            <person name="Teshima H."/>
            <person name="Brettin T."/>
            <person name="Detter J.C."/>
            <person name="Han C."/>
            <person name="Tapia R."/>
            <person name="Land M."/>
            <person name="Hauser L."/>
            <person name="Markowitz V."/>
            <person name="Cheng J.-F."/>
            <person name="Hugenholtz P."/>
            <person name="Woyke T."/>
            <person name="Wu D."/>
            <person name="Spring S."/>
            <person name="Pukall R."/>
            <person name="Steenblock K."/>
            <person name="Schneider S."/>
            <person name="Klenk H.-P."/>
            <person name="Eisen J.A."/>
        </authorList>
    </citation>
    <scope>NUCLEOTIDE SEQUENCE [LARGE SCALE GENOMIC DNA]</scope>
    <source>
        <strain evidence="5">DSM 15567 / CIP 107919 / 50-1 BON</strain>
    </source>
</reference>
<sequence>MGKKWIAWSLALVLLLSFTLVGCMPEGADESDKQQPEQSETADAGTTEGDTQVDPFGKYPEPIEITACRVKTSWMGFDEGKDENNNWWSETYLDQLNIKLNVVWTAPNWGEPLETKITTCIATDDLPDLMPVYGSLAQRISMAGKAMDVKDVVDKWASPLVKEYLNYADGRALTSAMYDGKMIGIPNPGALDGTYNVVWYRSDWLKKLNLQPPKSLEDIENIARAFRDNDPDGNGKKDTYGIAADKNFGGLKFVKGMFGARDGWIEKDGKLEYGLIQPEIKPALARMHEWYKEGILARDFATKDPNNELQADIAAGKVGLMLDGTHLPNGGAGRALKKNNPDADVEWSLIPTANDPNQPAKQYATSRANDFNVISYKCKHPEAIMKMINLKTAIFEPENKPDFLKDVTSAVWDTSPGGNMEFWNAVVSFDNIGKNYKVAEMVNKEIAEGGDGSDLPVDAKTMFEQMNSWIKEGTKSPNFDVNWAMYKLFNAENGSDLITHKMATAEPDKYWYYDAFGGLDTPAMAKYGSDIATKSQEYFIKAVMEGNVDENFDAWVKYFHNNGGDLMTQEANEWYQKSKNQ</sequence>
<dbReference type="KEGG" id="mas:Mahau_1808"/>
<feature type="region of interest" description="Disordered" evidence="2">
    <location>
        <begin position="27"/>
        <end position="59"/>
    </location>
</feature>
<evidence type="ECO:0000256" key="3">
    <source>
        <dbReference type="SAM" id="SignalP"/>
    </source>
</evidence>
<dbReference type="PANTHER" id="PTHR43649">
    <property type="entry name" value="ARABINOSE-BINDING PROTEIN-RELATED"/>
    <property type="match status" value="1"/>
</dbReference>
<evidence type="ECO:0000313" key="4">
    <source>
        <dbReference type="EMBL" id="AEE96989.1"/>
    </source>
</evidence>
<evidence type="ECO:0000256" key="2">
    <source>
        <dbReference type="SAM" id="MobiDB-lite"/>
    </source>
</evidence>
<dbReference type="InterPro" id="IPR050490">
    <property type="entry name" value="Bact_solute-bd_prot1"/>
</dbReference>
<protein>
    <submittedName>
        <fullName evidence="4">Extracellular solute-binding protein family 1</fullName>
    </submittedName>
</protein>
<reference evidence="4 5" key="2">
    <citation type="journal article" date="2011" name="Stand. Genomic Sci.">
        <title>Complete genome sequence of Mahella australiensis type strain (50-1 BON).</title>
        <authorList>
            <person name="Sikorski J."/>
            <person name="Teshima H."/>
            <person name="Nolan M."/>
            <person name="Lucas S."/>
            <person name="Hammon N."/>
            <person name="Deshpande S."/>
            <person name="Cheng J.F."/>
            <person name="Pitluck S."/>
            <person name="Liolios K."/>
            <person name="Pagani I."/>
            <person name="Ivanova N."/>
            <person name="Huntemann M."/>
            <person name="Mavromatis K."/>
            <person name="Ovchinikova G."/>
            <person name="Pati A."/>
            <person name="Tapia R."/>
            <person name="Han C."/>
            <person name="Goodwin L."/>
            <person name="Chen A."/>
            <person name="Palaniappan K."/>
            <person name="Land M."/>
            <person name="Hauser L."/>
            <person name="Ngatchou-Djao O.D."/>
            <person name="Rohde M."/>
            <person name="Pukall R."/>
            <person name="Spring S."/>
            <person name="Abt B."/>
            <person name="Goker M."/>
            <person name="Detter J.C."/>
            <person name="Woyke T."/>
            <person name="Bristow J."/>
            <person name="Markowitz V."/>
            <person name="Hugenholtz P."/>
            <person name="Eisen J.A."/>
            <person name="Kyrpides N.C."/>
            <person name="Klenk H.P."/>
            <person name="Lapidus A."/>
        </authorList>
    </citation>
    <scope>NUCLEOTIDE SEQUENCE [LARGE SCALE GENOMIC DNA]</scope>
    <source>
        <strain evidence="5">DSM 15567 / CIP 107919 / 50-1 BON</strain>
    </source>
</reference>
<organism evidence="4 5">
    <name type="scientific">Mahella australiensis (strain DSM 15567 / CIP 107919 / 50-1 BON)</name>
    <dbReference type="NCBI Taxonomy" id="697281"/>
    <lineage>
        <taxon>Bacteria</taxon>
        <taxon>Bacillati</taxon>
        <taxon>Bacillota</taxon>
        <taxon>Clostridia</taxon>
        <taxon>Thermoanaerobacterales</taxon>
        <taxon>Thermoanaerobacterales Family IV. Incertae Sedis</taxon>
        <taxon>Mahella</taxon>
    </lineage>
</organism>
<dbReference type="RefSeq" id="WP_013781417.1">
    <property type="nucleotide sequence ID" value="NC_015520.1"/>
</dbReference>
<evidence type="ECO:0000313" key="5">
    <source>
        <dbReference type="Proteomes" id="UP000008457"/>
    </source>
</evidence>